<dbReference type="InterPro" id="IPR012347">
    <property type="entry name" value="Ferritin-like"/>
</dbReference>
<evidence type="ECO:0000313" key="1">
    <source>
        <dbReference type="EMBL" id="REA63054.1"/>
    </source>
</evidence>
<protein>
    <submittedName>
        <fullName evidence="1">Ferritin-like domain-containing protein</fullName>
    </submittedName>
</protein>
<dbReference type="Proteomes" id="UP000256373">
    <property type="component" value="Unassembled WGS sequence"/>
</dbReference>
<sequence>MENDTNSDPKFKSGTQPNAEPALQELFLDCVRDIFWAENHLVKTLPKMAQSAYAAELADAINLHLKQTKIHVERLEQVFSILGKDPVAKKCDAIEGITKEGEGVIESTDKGTATRDIGIILSSQKVEHYEIASYTGLIMLAHTLGHTEVAKILQETLNEELETDQLLTKIATGNILNEASEEA</sequence>
<organism evidence="1 2">
    <name type="scientific">Dyadobacter luteus</name>
    <dbReference type="NCBI Taxonomy" id="2259619"/>
    <lineage>
        <taxon>Bacteria</taxon>
        <taxon>Pseudomonadati</taxon>
        <taxon>Bacteroidota</taxon>
        <taxon>Cytophagia</taxon>
        <taxon>Cytophagales</taxon>
        <taxon>Spirosomataceae</taxon>
        <taxon>Dyadobacter</taxon>
    </lineage>
</organism>
<dbReference type="Pfam" id="PF05974">
    <property type="entry name" value="DUF892"/>
    <property type="match status" value="1"/>
</dbReference>
<dbReference type="SUPFAM" id="SSF47240">
    <property type="entry name" value="Ferritin-like"/>
    <property type="match status" value="1"/>
</dbReference>
<name>A0A3D8YER6_9BACT</name>
<dbReference type="InterPro" id="IPR047114">
    <property type="entry name" value="YciF"/>
</dbReference>
<comment type="caution">
    <text evidence="1">The sequence shown here is derived from an EMBL/GenBank/DDBJ whole genome shotgun (WGS) entry which is preliminary data.</text>
</comment>
<dbReference type="RefSeq" id="WP_115829642.1">
    <property type="nucleotide sequence ID" value="NZ_QNUL01000003.1"/>
</dbReference>
<dbReference type="PANTHER" id="PTHR30565">
    <property type="entry name" value="PROTEIN YCIF"/>
    <property type="match status" value="1"/>
</dbReference>
<dbReference type="PANTHER" id="PTHR30565:SF9">
    <property type="entry name" value="PROTEIN YCIF"/>
    <property type="match status" value="1"/>
</dbReference>
<proteinExistence type="predicted"/>
<dbReference type="EMBL" id="QNUL01000003">
    <property type="protein sequence ID" value="REA63054.1"/>
    <property type="molecule type" value="Genomic_DNA"/>
</dbReference>
<gene>
    <name evidence="1" type="ORF">DSL64_05380</name>
</gene>
<evidence type="ECO:0000313" key="2">
    <source>
        <dbReference type="Proteomes" id="UP000256373"/>
    </source>
</evidence>
<reference evidence="1 2" key="1">
    <citation type="submission" date="2018-07" db="EMBL/GenBank/DDBJ databases">
        <title>Dyadobacter roseus sp. nov., isolated from rose rhizosphere soil.</title>
        <authorList>
            <person name="Chen L."/>
        </authorList>
    </citation>
    <scope>NUCLEOTIDE SEQUENCE [LARGE SCALE GENOMIC DNA]</scope>
    <source>
        <strain evidence="1 2">RS19</strain>
    </source>
</reference>
<keyword evidence="2" id="KW-1185">Reference proteome</keyword>
<accession>A0A3D8YER6</accession>
<dbReference type="InterPro" id="IPR009078">
    <property type="entry name" value="Ferritin-like_SF"/>
</dbReference>
<dbReference type="OrthoDB" id="9795056at2"/>
<dbReference type="AlphaFoldDB" id="A0A3D8YER6"/>
<dbReference type="CDD" id="cd07909">
    <property type="entry name" value="YciF"/>
    <property type="match status" value="1"/>
</dbReference>
<dbReference type="Gene3D" id="1.20.1260.10">
    <property type="match status" value="1"/>
</dbReference>
<dbReference type="InterPro" id="IPR010287">
    <property type="entry name" value="DUF892_YciF-like"/>
</dbReference>